<dbReference type="InterPro" id="IPR052737">
    <property type="entry name" value="Omega-amidase_YafV"/>
</dbReference>
<dbReference type="InterPro" id="IPR003010">
    <property type="entry name" value="C-N_Hydrolase"/>
</dbReference>
<organism evidence="2 3">
    <name type="scientific">Bowmanella denitrificans</name>
    <dbReference type="NCBI Taxonomy" id="366582"/>
    <lineage>
        <taxon>Bacteria</taxon>
        <taxon>Pseudomonadati</taxon>
        <taxon>Pseudomonadota</taxon>
        <taxon>Gammaproteobacteria</taxon>
        <taxon>Alteromonadales</taxon>
        <taxon>Alteromonadaceae</taxon>
        <taxon>Bowmanella</taxon>
    </lineage>
</organism>
<keyword evidence="3" id="KW-1185">Reference proteome</keyword>
<dbReference type="EMBL" id="BAAAEI010000006">
    <property type="protein sequence ID" value="GAA0351225.1"/>
    <property type="molecule type" value="Genomic_DNA"/>
</dbReference>
<proteinExistence type="predicted"/>
<protein>
    <submittedName>
        <fullName evidence="2">Amidohydrolase</fullName>
    </submittedName>
</protein>
<gene>
    <name evidence="2" type="ORF">GCM10009092_14510</name>
</gene>
<accession>A0ABN0WZF8</accession>
<evidence type="ECO:0000313" key="2">
    <source>
        <dbReference type="EMBL" id="GAA0351225.1"/>
    </source>
</evidence>
<comment type="caution">
    <text evidence="2">The sequence shown here is derived from an EMBL/GenBank/DDBJ whole genome shotgun (WGS) entry which is preliminary data.</text>
</comment>
<dbReference type="PROSITE" id="PS50263">
    <property type="entry name" value="CN_HYDROLASE"/>
    <property type="match status" value="1"/>
</dbReference>
<dbReference type="InterPro" id="IPR036526">
    <property type="entry name" value="C-N_Hydrolase_sf"/>
</dbReference>
<feature type="domain" description="CN hydrolase" evidence="1">
    <location>
        <begin position="5"/>
        <end position="237"/>
    </location>
</feature>
<evidence type="ECO:0000313" key="3">
    <source>
        <dbReference type="Proteomes" id="UP001501757"/>
    </source>
</evidence>
<dbReference type="Proteomes" id="UP001501757">
    <property type="component" value="Unassembled WGS sequence"/>
</dbReference>
<dbReference type="RefSeq" id="WP_343843550.1">
    <property type="nucleotide sequence ID" value="NZ_BAAAEI010000006.1"/>
</dbReference>
<name>A0ABN0WZF8_9ALTE</name>
<dbReference type="PANTHER" id="PTHR47799">
    <property type="entry name" value="OMEGA-AMIDASE YAFV"/>
    <property type="match status" value="1"/>
</dbReference>
<dbReference type="PANTHER" id="PTHR47799:SF1">
    <property type="entry name" value="OMEGA-AMIDASE YAFV"/>
    <property type="match status" value="1"/>
</dbReference>
<dbReference type="NCBIfam" id="NF007757">
    <property type="entry name" value="PRK10438.1"/>
    <property type="match status" value="1"/>
</dbReference>
<dbReference type="Pfam" id="PF00795">
    <property type="entry name" value="CN_hydrolase"/>
    <property type="match status" value="1"/>
</dbReference>
<dbReference type="Gene3D" id="3.60.110.10">
    <property type="entry name" value="Carbon-nitrogen hydrolase"/>
    <property type="match status" value="1"/>
</dbReference>
<evidence type="ECO:0000259" key="1">
    <source>
        <dbReference type="PROSITE" id="PS50263"/>
    </source>
</evidence>
<reference evidence="3" key="1">
    <citation type="journal article" date="2019" name="Int. J. Syst. Evol. Microbiol.">
        <title>The Global Catalogue of Microorganisms (GCM) 10K type strain sequencing project: providing services to taxonomists for standard genome sequencing and annotation.</title>
        <authorList>
            <consortium name="The Broad Institute Genomics Platform"/>
            <consortium name="The Broad Institute Genome Sequencing Center for Infectious Disease"/>
            <person name="Wu L."/>
            <person name="Ma J."/>
        </authorList>
    </citation>
    <scope>NUCLEOTIDE SEQUENCE [LARGE SCALE GENOMIC DNA]</scope>
    <source>
        <strain evidence="3">JCM 13378</strain>
    </source>
</reference>
<sequence>MTKDLTLALCQADPLWHDSRGNLQAFTKRLAGLQEVDLIILPEMFASGFTMDPGAVAQAMDGEAVTWMLQTARDKNAMLVGSLVIEDAGGYYNRMLWAHPDGSLQFYDKKHLFSFAGEHQHYQPGDKKLVVEFRGWRLAAFVCFDLRFPVWCRNDKDNPYDVAVFVASWPQVRAAHWNALLKARAIENQCYVAAVNRVGTDGNQVAYQGDSQVIDPLGLVECKAALQDRVLVWQLRRETVLRTRETFAFLREADNVVLL</sequence>
<dbReference type="SUPFAM" id="SSF56317">
    <property type="entry name" value="Carbon-nitrogen hydrolase"/>
    <property type="match status" value="1"/>
</dbReference>